<dbReference type="EMBL" id="FP929003">
    <property type="protein sequence ID" value="CBK44028.1"/>
    <property type="molecule type" value="Genomic_DNA"/>
</dbReference>
<evidence type="ECO:0000313" key="9">
    <source>
        <dbReference type="Proteomes" id="UP000001660"/>
    </source>
</evidence>
<dbReference type="Proteomes" id="UP000001660">
    <property type="component" value="Chromosome"/>
</dbReference>
<dbReference type="Gene3D" id="3.30.2290.10">
    <property type="entry name" value="PmbA/TldD superfamily"/>
    <property type="match status" value="1"/>
</dbReference>
<dbReference type="InterPro" id="IPR045570">
    <property type="entry name" value="Metalloprtase-TldD/E_cen_dom"/>
</dbReference>
<keyword evidence="2" id="KW-0645">Protease</keyword>
<dbReference type="Pfam" id="PF19290">
    <property type="entry name" value="PmbA_TldD_2nd"/>
    <property type="match status" value="1"/>
</dbReference>
<dbReference type="GO" id="GO:0005829">
    <property type="term" value="C:cytosol"/>
    <property type="evidence" value="ECO:0007669"/>
    <property type="project" value="TreeGrafter"/>
</dbReference>
<dbReference type="AlphaFoldDB" id="D8P946"/>
<evidence type="ECO:0000256" key="4">
    <source>
        <dbReference type="ARBA" id="ARBA00023049"/>
    </source>
</evidence>
<dbReference type="GO" id="GO:0006508">
    <property type="term" value="P:proteolysis"/>
    <property type="evidence" value="ECO:0007669"/>
    <property type="project" value="UniProtKB-KW"/>
</dbReference>
<keyword evidence="4" id="KW-0482">Metalloprotease</keyword>
<dbReference type="GO" id="GO:0008237">
    <property type="term" value="F:metallopeptidase activity"/>
    <property type="evidence" value="ECO:0007669"/>
    <property type="project" value="UniProtKB-KW"/>
</dbReference>
<dbReference type="Pfam" id="PF01523">
    <property type="entry name" value="PmbA_TldD_1st"/>
    <property type="match status" value="1"/>
</dbReference>
<feature type="domain" description="Metalloprotease TldD/E central" evidence="7">
    <location>
        <begin position="119"/>
        <end position="227"/>
    </location>
</feature>
<evidence type="ECO:0000259" key="6">
    <source>
        <dbReference type="Pfam" id="PF19289"/>
    </source>
</evidence>
<name>D8P946_9BACT</name>
<feature type="domain" description="Metalloprotease TldD/E C-terminal" evidence="6">
    <location>
        <begin position="235"/>
        <end position="445"/>
    </location>
</feature>
<evidence type="ECO:0000256" key="1">
    <source>
        <dbReference type="ARBA" id="ARBA00005836"/>
    </source>
</evidence>
<dbReference type="InterPro" id="IPR035068">
    <property type="entry name" value="TldD/PmbA_N"/>
</dbReference>
<dbReference type="FunFam" id="3.30.2290.10:FF:000003">
    <property type="entry name" value="Zinc-dependent protease, TldD/PmbA family"/>
    <property type="match status" value="1"/>
</dbReference>
<dbReference type="eggNOG" id="COG0312">
    <property type="taxonomic scope" value="Bacteria"/>
</dbReference>
<dbReference type="InterPro" id="IPR045569">
    <property type="entry name" value="Metalloprtase-TldD/E_C"/>
</dbReference>
<dbReference type="InterPro" id="IPR036059">
    <property type="entry name" value="TldD/PmbA_sf"/>
</dbReference>
<dbReference type="PANTHER" id="PTHR30624:SF10">
    <property type="entry name" value="CONSERVED PROTEIN"/>
    <property type="match status" value="1"/>
</dbReference>
<evidence type="ECO:0000313" key="8">
    <source>
        <dbReference type="EMBL" id="CBK44028.1"/>
    </source>
</evidence>
<gene>
    <name evidence="8" type="ORF">NIDE4368</name>
</gene>
<reference evidence="8 9" key="1">
    <citation type="journal article" date="2010" name="Proc. Natl. Acad. Sci. U.S.A.">
        <title>A Nitrospira metagenome illuminates the physiology and evolution of globally important nitrite-oxidizing bacteria.</title>
        <authorList>
            <person name="Lucker S."/>
            <person name="Wagner M."/>
            <person name="Maixner F."/>
            <person name="Pelletier E."/>
            <person name="Koch H."/>
            <person name="Vacherie B."/>
            <person name="Rattei T."/>
            <person name="Sinninghe Damste J."/>
            <person name="Spieck E."/>
            <person name="Le Paslier D."/>
            <person name="Daims H."/>
        </authorList>
    </citation>
    <scope>NUCLEOTIDE SEQUENCE [LARGE SCALE GENOMIC DNA]</scope>
</reference>
<evidence type="ECO:0008006" key="10">
    <source>
        <dbReference type="Google" id="ProtNLM"/>
    </source>
</evidence>
<evidence type="ECO:0000256" key="3">
    <source>
        <dbReference type="ARBA" id="ARBA00022801"/>
    </source>
</evidence>
<proteinExistence type="inferred from homology"/>
<dbReference type="HOGENOM" id="CLU_026425_1_2_0"/>
<organism evidence="8 9">
    <name type="scientific">Nitrospira defluvii</name>
    <dbReference type="NCBI Taxonomy" id="330214"/>
    <lineage>
        <taxon>Bacteria</taxon>
        <taxon>Pseudomonadati</taxon>
        <taxon>Nitrospirota</taxon>
        <taxon>Nitrospiria</taxon>
        <taxon>Nitrospirales</taxon>
        <taxon>Nitrospiraceae</taxon>
        <taxon>Nitrospira</taxon>
    </lineage>
</organism>
<keyword evidence="9" id="KW-1185">Reference proteome</keyword>
<evidence type="ECO:0000259" key="5">
    <source>
        <dbReference type="Pfam" id="PF01523"/>
    </source>
</evidence>
<dbReference type="SUPFAM" id="SSF111283">
    <property type="entry name" value="Putative modulator of DNA gyrase, PmbA/TldD"/>
    <property type="match status" value="1"/>
</dbReference>
<comment type="similarity">
    <text evidence="1">Belongs to the peptidase U62 family.</text>
</comment>
<evidence type="ECO:0000259" key="7">
    <source>
        <dbReference type="Pfam" id="PF19290"/>
    </source>
</evidence>
<evidence type="ECO:0000256" key="2">
    <source>
        <dbReference type="ARBA" id="ARBA00022670"/>
    </source>
</evidence>
<dbReference type="STRING" id="330214.NIDE4368"/>
<dbReference type="KEGG" id="nde:NIDE4368"/>
<feature type="domain" description="Metalloprotease TldD/E N-terminal" evidence="5">
    <location>
        <begin position="25"/>
        <end position="89"/>
    </location>
</feature>
<dbReference type="Pfam" id="PF19289">
    <property type="entry name" value="PmbA_TldD_3rd"/>
    <property type="match status" value="1"/>
</dbReference>
<keyword evidence="3" id="KW-0378">Hydrolase</keyword>
<dbReference type="InterPro" id="IPR002510">
    <property type="entry name" value="Metalloprtase-TldD/E_N"/>
</dbReference>
<accession>D8P946</accession>
<dbReference type="InterPro" id="IPR051463">
    <property type="entry name" value="Peptidase_U62_metallo"/>
</dbReference>
<dbReference type="PANTHER" id="PTHR30624">
    <property type="entry name" value="UNCHARACTERIZED PROTEIN TLDD AND PMBA"/>
    <property type="match status" value="1"/>
</dbReference>
<sequence length="487" mass="54131">MSGPPWDELAELALSRLRAAGVEYADIRLLDTTTRTITGEDRRIAHIREGTDRGFGIRVLHRGAWGFAASSIISLEEIPRVADLAVEIAKGSASLAITKVYLAPEPVHRDRIVTPCRLDPFAVPLEEQTSLLLTTMDVIQRHPGIARSQAGFWAQRDRKLFASTEGSHLEFTLLAVQGECSATAVQDGRFATRSFNSPHLRMGYELIRDTDFAREGARIAEQAVEKVRAPVIEAGRYDLVLDPEHLSLTMHESCGHPSELDRALGYEANYAGTSFLTPDKRGTYRYGSSHVNLVADNTEPQTLAATGYDDDGVSCQKWDIVREGLFVGYCTNREVAPRINEERSRGSNRADSWGSVPMVRIANIGLEPGTATLDELLADVKRGIYIEGHGSYSIDQRRYNFQFGGDAFWLIENGRRTHMVRDVIYHGITPEFWGRCDGVADRSHRRRYGFITCGKGQPGQSGWMTHAASHARFRRVDVIAGEAKANE</sequence>
<protein>
    <recommendedName>
        <fullName evidence="10">TldD/PmbA family protein</fullName>
    </recommendedName>
</protein>